<name>A0A2A9NG09_9AGAR</name>
<gene>
    <name evidence="2" type="ORF">AMATHDRAFT_7650</name>
</gene>
<dbReference type="Proteomes" id="UP000242287">
    <property type="component" value="Unassembled WGS sequence"/>
</dbReference>
<dbReference type="CDD" id="cd00024">
    <property type="entry name" value="CD_CSD"/>
    <property type="match status" value="1"/>
</dbReference>
<evidence type="ECO:0000256" key="1">
    <source>
        <dbReference type="SAM" id="MobiDB-lite"/>
    </source>
</evidence>
<dbReference type="AlphaFoldDB" id="A0A2A9NG09"/>
<reference evidence="2 3" key="1">
    <citation type="submission" date="2014-02" db="EMBL/GenBank/DDBJ databases">
        <title>Transposable element dynamics among asymbiotic and ectomycorrhizal Amanita fungi.</title>
        <authorList>
            <consortium name="DOE Joint Genome Institute"/>
            <person name="Hess J."/>
            <person name="Skrede I."/>
            <person name="Wolfe B."/>
            <person name="LaButti K."/>
            <person name="Ohm R.A."/>
            <person name="Grigoriev I.V."/>
            <person name="Pringle A."/>
        </authorList>
    </citation>
    <scope>NUCLEOTIDE SEQUENCE [LARGE SCALE GENOMIC DNA]</scope>
    <source>
        <strain evidence="2 3">SKay4041</strain>
    </source>
</reference>
<sequence>MFNEAKLKPYTEPNHPGQTTHGRPPPEIVGEQEEYEVEELLDIKESTWEPAENMTNALEKVKAFHNTHPATPRPITLRHFEFKHYKNLTKPHIPRKLFGWEDGKFEADYLEKLERNWRIWKGARAQANSL</sequence>
<keyword evidence="3" id="KW-1185">Reference proteome</keyword>
<dbReference type="SUPFAM" id="SSF54160">
    <property type="entry name" value="Chromo domain-like"/>
    <property type="match status" value="1"/>
</dbReference>
<evidence type="ECO:0000313" key="3">
    <source>
        <dbReference type="Proteomes" id="UP000242287"/>
    </source>
</evidence>
<dbReference type="EMBL" id="KZ302178">
    <property type="protein sequence ID" value="PFH46583.1"/>
    <property type="molecule type" value="Genomic_DNA"/>
</dbReference>
<dbReference type="InterPro" id="IPR016197">
    <property type="entry name" value="Chromo-like_dom_sf"/>
</dbReference>
<organism evidence="2 3">
    <name type="scientific">Amanita thiersii Skay4041</name>
    <dbReference type="NCBI Taxonomy" id="703135"/>
    <lineage>
        <taxon>Eukaryota</taxon>
        <taxon>Fungi</taxon>
        <taxon>Dikarya</taxon>
        <taxon>Basidiomycota</taxon>
        <taxon>Agaricomycotina</taxon>
        <taxon>Agaricomycetes</taxon>
        <taxon>Agaricomycetidae</taxon>
        <taxon>Agaricales</taxon>
        <taxon>Pluteineae</taxon>
        <taxon>Amanitaceae</taxon>
        <taxon>Amanita</taxon>
    </lineage>
</organism>
<accession>A0A2A9NG09</accession>
<evidence type="ECO:0000313" key="2">
    <source>
        <dbReference type="EMBL" id="PFH46583.1"/>
    </source>
</evidence>
<dbReference type="OrthoDB" id="10578723at2759"/>
<protein>
    <submittedName>
        <fullName evidence="2">Uncharacterized protein</fullName>
    </submittedName>
</protein>
<proteinExistence type="predicted"/>
<feature type="region of interest" description="Disordered" evidence="1">
    <location>
        <begin position="1"/>
        <end position="27"/>
    </location>
</feature>